<dbReference type="InterPro" id="IPR010614">
    <property type="entry name" value="RAD3-like_helicase_DEAD"/>
</dbReference>
<dbReference type="SMART" id="SM00479">
    <property type="entry name" value="EXOIII"/>
    <property type="match status" value="1"/>
</dbReference>
<comment type="similarity">
    <text evidence="17 18">Belongs to the helicase family. DinG subfamily. Type 2 sub-subfamily.</text>
</comment>
<dbReference type="SMART" id="SM00488">
    <property type="entry name" value="DEXDc2"/>
    <property type="match status" value="1"/>
</dbReference>
<evidence type="ECO:0000256" key="17">
    <source>
        <dbReference type="HAMAP-Rule" id="MF_02206"/>
    </source>
</evidence>
<keyword evidence="14" id="KW-0234">DNA repair</keyword>
<comment type="function">
    <text evidence="17 18">3'-5' exonuclease.</text>
</comment>
<sequence>MMKQRFVVIDIETTGNAPKRGDKIIQIAAVVIQDGNIVDRYMSFVNPMQSIPPFIEQLTGISNEMVQDAPAFEEIAENIVSLLEDAYFVAHNVYFDLSFLQEELQRCGYSSFTGPILDTVELSRITLPTARSFKLSELCDELEIQHLNPHRADSDAEVTALLLLHIFIKLSKLPSITLQYLSKLSRSFISDIGDHLEALISNKEESLNDSTVKSDIEIIKSLALKKKKLPQIEREQAEDVGSFKDFTKSLLSENGSLTKIFPSYVVRSQQLQMADEIMDAFITHQHAIIEAGTGTGKTLAYLVSAIHYSLKNNQPVVISTYTTNLQTQMMDRDLPFLEKAIPQRFYIAMLKGQKHYLCLQKFEHSLLEKDDNYDFLLTKAQILIWLTETETGDVDELNLPSGGKMLWNRLNYDSSSNSEKNPYNNQCFYRYAREKSKSANIIVTNHAMILSHLARGQEFLPDFDQIIVDEAHHLERVASNHLGKRLQYVSIHIHLNRLGTLLTDGLLTKVLNLTKKVNRSFQDDFLAMEVILNTFQEDCNSFFTSLHGYVLKRKKKPASNRVSYRFQTDQEQNRAWDALLELVRRLNFCLIDLKNSSSAHLRFLNENKDKLNRLDKISFEEYCDVLAFFNACHDTFQSLFLQVDENIVTWIEIESKGAKNAVSLYAQPVSVAEYLADLFFANYNSVILTSATLTVKGAFHYLIENIGLTDFYPKQTLLKSPYNYKEQVKLLIPSDMPAINDVSTDEYIYSVVANIGTIAQITMGKLLVLFTSYEMLKKTYQLLKEDETLDDFMIMGQGTSSGSRSKLTKNFRQFDKAILLGTNSFWEGVDFPGNELTSLIMVRLPFSSPDDPILSAKCEVIEQKGENPFYYYSLPEAILRFKQGFGRLIRSESDKGLLFVFDKRITSTKYGKHFLTSIPEIEIQEKPMHQLTHIIEEWTLK</sequence>
<keyword evidence="2" id="KW-0004">4Fe-4S</keyword>
<dbReference type="GO" id="GO:0003678">
    <property type="term" value="F:DNA helicase activity"/>
    <property type="evidence" value="ECO:0007669"/>
    <property type="project" value="UniProtKB-EC"/>
</dbReference>
<dbReference type="InterPro" id="IPR011545">
    <property type="entry name" value="DEAD/DEAH_box_helicase_dom"/>
</dbReference>
<dbReference type="NCBIfam" id="NF005981">
    <property type="entry name" value="PRK08074.1"/>
    <property type="match status" value="1"/>
</dbReference>
<comment type="caution">
    <text evidence="21">The sequence shown here is derived from an EMBL/GenBank/DDBJ whole genome shotgun (WGS) entry which is preliminary data.</text>
</comment>
<dbReference type="PANTHER" id="PTHR11472">
    <property type="entry name" value="DNA REPAIR DEAD HELICASE RAD3/XP-D SUBFAMILY MEMBER"/>
    <property type="match status" value="1"/>
</dbReference>
<evidence type="ECO:0000256" key="5">
    <source>
        <dbReference type="ARBA" id="ARBA00022741"/>
    </source>
</evidence>
<protein>
    <recommendedName>
        <fullName evidence="17 18">3'-5' exonuclease DinG</fullName>
        <ecNumber evidence="17 18">3.1.-.-</ecNumber>
    </recommendedName>
</protein>
<evidence type="ECO:0000256" key="2">
    <source>
        <dbReference type="ARBA" id="ARBA00022485"/>
    </source>
</evidence>
<feature type="binding site" evidence="17">
    <location>
        <begin position="291"/>
        <end position="298"/>
    </location>
    <ligand>
        <name>ATP</name>
        <dbReference type="ChEBI" id="CHEBI:30616"/>
    </ligand>
</feature>
<evidence type="ECO:0000256" key="14">
    <source>
        <dbReference type="ARBA" id="ARBA00023204"/>
    </source>
</evidence>
<dbReference type="HAMAP" id="MF_02206">
    <property type="entry name" value="DinG_exonucl"/>
    <property type="match status" value="1"/>
</dbReference>
<evidence type="ECO:0000256" key="9">
    <source>
        <dbReference type="ARBA" id="ARBA00022839"/>
    </source>
</evidence>
<evidence type="ECO:0000256" key="15">
    <source>
        <dbReference type="ARBA" id="ARBA00023235"/>
    </source>
</evidence>
<evidence type="ECO:0000256" key="8">
    <source>
        <dbReference type="ARBA" id="ARBA00022806"/>
    </source>
</evidence>
<dbReference type="NCBIfam" id="TIGR00573">
    <property type="entry name" value="dnaq"/>
    <property type="match status" value="1"/>
</dbReference>
<dbReference type="Pfam" id="PF00929">
    <property type="entry name" value="RNase_T"/>
    <property type="match status" value="1"/>
</dbReference>
<dbReference type="InterPro" id="IPR006054">
    <property type="entry name" value="DnaQ"/>
</dbReference>
<evidence type="ECO:0000256" key="12">
    <source>
        <dbReference type="ARBA" id="ARBA00023014"/>
    </source>
</evidence>
<keyword evidence="5 17" id="KW-0547">Nucleotide-binding</keyword>
<dbReference type="InterPro" id="IPR006554">
    <property type="entry name" value="Helicase-like_DEXD_c2"/>
</dbReference>
<keyword evidence="15" id="KW-0413">Isomerase</keyword>
<name>A0ABV6GDJ4_9BACI</name>
<keyword evidence="6" id="KW-0227">DNA damage</keyword>
<dbReference type="Pfam" id="PF13307">
    <property type="entry name" value="Helicase_C_2"/>
    <property type="match status" value="1"/>
</dbReference>
<evidence type="ECO:0000259" key="19">
    <source>
        <dbReference type="PROSITE" id="PS51192"/>
    </source>
</evidence>
<evidence type="ECO:0000259" key="20">
    <source>
        <dbReference type="PROSITE" id="PS51193"/>
    </source>
</evidence>
<dbReference type="InterPro" id="IPR036397">
    <property type="entry name" value="RNaseH_sf"/>
</dbReference>
<feature type="short sequence motif" description="DEAH box" evidence="17">
    <location>
        <begin position="469"/>
        <end position="472"/>
    </location>
</feature>
<dbReference type="SUPFAM" id="SSF52540">
    <property type="entry name" value="P-loop containing nucleoside triphosphate hydrolases"/>
    <property type="match status" value="1"/>
</dbReference>
<dbReference type="EC" id="3.1.-.-" evidence="17 18"/>
<keyword evidence="12" id="KW-0411">Iron-sulfur</keyword>
<dbReference type="Gene3D" id="3.40.50.300">
    <property type="entry name" value="P-loop containing nucleotide triphosphate hydrolases"/>
    <property type="match status" value="2"/>
</dbReference>
<dbReference type="Pfam" id="PF06733">
    <property type="entry name" value="DEAD_2"/>
    <property type="match status" value="1"/>
</dbReference>
<dbReference type="InterPro" id="IPR045028">
    <property type="entry name" value="DinG/Rad3-like"/>
</dbReference>
<proteinExistence type="inferred from homology"/>
<comment type="catalytic activity">
    <reaction evidence="16">
        <text>ATP + H2O = ADP + phosphate + H(+)</text>
        <dbReference type="Rhea" id="RHEA:13065"/>
        <dbReference type="ChEBI" id="CHEBI:15377"/>
        <dbReference type="ChEBI" id="CHEBI:15378"/>
        <dbReference type="ChEBI" id="CHEBI:30616"/>
        <dbReference type="ChEBI" id="CHEBI:43474"/>
        <dbReference type="ChEBI" id="CHEBI:456216"/>
        <dbReference type="EC" id="5.6.2.3"/>
    </reaction>
</comment>
<evidence type="ECO:0000256" key="3">
    <source>
        <dbReference type="ARBA" id="ARBA00022722"/>
    </source>
</evidence>
<dbReference type="PANTHER" id="PTHR11472:SF34">
    <property type="entry name" value="REGULATOR OF TELOMERE ELONGATION HELICASE 1"/>
    <property type="match status" value="1"/>
</dbReference>
<keyword evidence="3 17" id="KW-0540">Nuclease</keyword>
<keyword evidence="4" id="KW-0479">Metal-binding</keyword>
<keyword evidence="11" id="KW-0408">Iron</keyword>
<evidence type="ECO:0000256" key="7">
    <source>
        <dbReference type="ARBA" id="ARBA00022801"/>
    </source>
</evidence>
<evidence type="ECO:0000313" key="21">
    <source>
        <dbReference type="EMBL" id="MFC0271634.1"/>
    </source>
</evidence>
<reference evidence="21 22" key="1">
    <citation type="submission" date="2024-09" db="EMBL/GenBank/DDBJ databases">
        <authorList>
            <person name="Sun Q."/>
            <person name="Mori K."/>
        </authorList>
    </citation>
    <scope>NUCLEOTIDE SEQUENCE [LARGE SCALE GENOMIC DNA]</scope>
    <source>
        <strain evidence="21 22">CCM 7228</strain>
    </source>
</reference>
<keyword evidence="8 21" id="KW-0347">Helicase</keyword>
<evidence type="ECO:0000313" key="22">
    <source>
        <dbReference type="Proteomes" id="UP001589854"/>
    </source>
</evidence>
<keyword evidence="7 17" id="KW-0378">Hydrolase</keyword>
<keyword evidence="10 17" id="KW-0067">ATP-binding</keyword>
<dbReference type="InterPro" id="IPR006555">
    <property type="entry name" value="ATP-dep_Helicase_C"/>
</dbReference>
<keyword evidence="9 17" id="KW-0269">Exonuclease</keyword>
<evidence type="ECO:0000256" key="18">
    <source>
        <dbReference type="RuleBase" id="RU364106"/>
    </source>
</evidence>
<comment type="cofactor">
    <cofactor evidence="1">
        <name>[4Fe-4S] cluster</name>
        <dbReference type="ChEBI" id="CHEBI:49883"/>
    </cofactor>
</comment>
<feature type="domain" description="Helicase ATP-binding" evidence="20">
    <location>
        <begin position="256"/>
        <end position="517"/>
    </location>
</feature>
<evidence type="ECO:0000256" key="13">
    <source>
        <dbReference type="ARBA" id="ARBA00023125"/>
    </source>
</evidence>
<evidence type="ECO:0000256" key="16">
    <source>
        <dbReference type="ARBA" id="ARBA00048954"/>
    </source>
</evidence>
<dbReference type="SMART" id="SM00487">
    <property type="entry name" value="DEXDc"/>
    <property type="match status" value="1"/>
</dbReference>
<dbReference type="SMART" id="SM00491">
    <property type="entry name" value="HELICc2"/>
    <property type="match status" value="1"/>
</dbReference>
<dbReference type="InterPro" id="IPR006310">
    <property type="entry name" value="DinG"/>
</dbReference>
<dbReference type="GO" id="GO:0016787">
    <property type="term" value="F:hydrolase activity"/>
    <property type="evidence" value="ECO:0007669"/>
    <property type="project" value="UniProtKB-KW"/>
</dbReference>
<evidence type="ECO:0000256" key="6">
    <source>
        <dbReference type="ARBA" id="ARBA00022763"/>
    </source>
</evidence>
<dbReference type="PROSITE" id="PS51193">
    <property type="entry name" value="HELICASE_ATP_BIND_2"/>
    <property type="match status" value="1"/>
</dbReference>
<dbReference type="SUPFAM" id="SSF53098">
    <property type="entry name" value="Ribonuclease H-like"/>
    <property type="match status" value="1"/>
</dbReference>
<dbReference type="InterPro" id="IPR013520">
    <property type="entry name" value="Ribonucl_H"/>
</dbReference>
<keyword evidence="13" id="KW-0238">DNA-binding</keyword>
<dbReference type="Pfam" id="PF00270">
    <property type="entry name" value="DEAD"/>
    <property type="match status" value="1"/>
</dbReference>
<evidence type="ECO:0000256" key="10">
    <source>
        <dbReference type="ARBA" id="ARBA00022840"/>
    </source>
</evidence>
<gene>
    <name evidence="17 18 21" type="primary">dinG</name>
    <name evidence="21" type="ORF">ACFFIX_09210</name>
</gene>
<dbReference type="NCBIfam" id="TIGR01407">
    <property type="entry name" value="dinG_rel"/>
    <property type="match status" value="1"/>
</dbReference>
<dbReference type="Proteomes" id="UP001589854">
    <property type="component" value="Unassembled WGS sequence"/>
</dbReference>
<evidence type="ECO:0000256" key="1">
    <source>
        <dbReference type="ARBA" id="ARBA00001966"/>
    </source>
</evidence>
<evidence type="ECO:0000256" key="4">
    <source>
        <dbReference type="ARBA" id="ARBA00022723"/>
    </source>
</evidence>
<dbReference type="PROSITE" id="PS51192">
    <property type="entry name" value="HELICASE_ATP_BIND_1"/>
    <property type="match status" value="1"/>
</dbReference>
<accession>A0ABV6GDJ4</accession>
<dbReference type="InterPro" id="IPR014013">
    <property type="entry name" value="Helic_SF1/SF2_ATP-bd_DinG/Rad3"/>
</dbReference>
<keyword evidence="22" id="KW-1185">Reference proteome</keyword>
<dbReference type="InterPro" id="IPR027417">
    <property type="entry name" value="P-loop_NTPase"/>
</dbReference>
<dbReference type="EMBL" id="JBHLVO010000005">
    <property type="protein sequence ID" value="MFC0271634.1"/>
    <property type="molecule type" value="Genomic_DNA"/>
</dbReference>
<dbReference type="Gene3D" id="3.30.420.10">
    <property type="entry name" value="Ribonuclease H-like superfamily/Ribonuclease H"/>
    <property type="match status" value="1"/>
</dbReference>
<evidence type="ECO:0000256" key="11">
    <source>
        <dbReference type="ARBA" id="ARBA00023004"/>
    </source>
</evidence>
<dbReference type="InterPro" id="IPR012337">
    <property type="entry name" value="RNaseH-like_sf"/>
</dbReference>
<feature type="domain" description="Helicase ATP-binding" evidence="19">
    <location>
        <begin position="278"/>
        <end position="535"/>
    </location>
</feature>
<dbReference type="InterPro" id="IPR014001">
    <property type="entry name" value="Helicase_ATP-bd"/>
</dbReference>
<organism evidence="21 22">
    <name type="scientific">Metabacillus herbersteinensis</name>
    <dbReference type="NCBI Taxonomy" id="283816"/>
    <lineage>
        <taxon>Bacteria</taxon>
        <taxon>Bacillati</taxon>
        <taxon>Bacillota</taxon>
        <taxon>Bacilli</taxon>
        <taxon>Bacillales</taxon>
        <taxon>Bacillaceae</taxon>
        <taxon>Metabacillus</taxon>
    </lineage>
</organism>
<dbReference type="CDD" id="cd06127">
    <property type="entry name" value="DEDDh"/>
    <property type="match status" value="1"/>
</dbReference>